<dbReference type="AlphaFoldDB" id="A0A4P7HMP4"/>
<protein>
    <submittedName>
        <fullName evidence="2">EAL domain-containing protein</fullName>
    </submittedName>
</protein>
<sequence length="431" mass="47172">MSMNVTRLFSPFRSLLGQSDHARDVSRSVLLLRLENTRTLGSFLDRLAMQHLLDHLTLTLGAAVRPCDPVQLAAPGHFSVLLHNRTLRDAAAVARRLLLQGQGPVSLAGQQITPVMTGVLIHADAPDLPPVAAMMDNARQRMQMVADADLGRLSLYSHDPQLSGPGLPATVSDAIVAGQMVAWFQPQVCCNSGDIAGFEALARWHHPVHGLLTPGAFLAQMTPADHNTLALFMLAQALSALRCWDEEGFEVPTVSINISNCELSDQGFADCLLWEMDRHDIPPRRLVVEVLESVGPMTSNAQTLENLRRLSRAGCRIDLDDFGTGYASLDAIRQFGINRIKIDRSFVTACDLDEGQQRMILAILALAERLGLSVLAEGVETREEFAFLSQMGCDELQGYAIERPMPLSDSCNFLARHRQAAADLPTIAWRG</sequence>
<evidence type="ECO:0000259" key="1">
    <source>
        <dbReference type="PROSITE" id="PS50883"/>
    </source>
</evidence>
<dbReference type="CDD" id="cd01948">
    <property type="entry name" value="EAL"/>
    <property type="match status" value="1"/>
</dbReference>
<dbReference type="EMBL" id="CP038439">
    <property type="protein sequence ID" value="QBX35486.1"/>
    <property type="molecule type" value="Genomic_DNA"/>
</dbReference>
<proteinExistence type="predicted"/>
<accession>A0A4P7HMP4</accession>
<dbReference type="InterPro" id="IPR050706">
    <property type="entry name" value="Cyclic-di-GMP_PDE-like"/>
</dbReference>
<dbReference type="InterPro" id="IPR001633">
    <property type="entry name" value="EAL_dom"/>
</dbReference>
<name>A0A4P7HMP4_9RHOB</name>
<dbReference type="PANTHER" id="PTHR33121:SF70">
    <property type="entry name" value="SIGNALING PROTEIN YKOW"/>
    <property type="match status" value="1"/>
</dbReference>
<dbReference type="SMART" id="SM00052">
    <property type="entry name" value="EAL"/>
    <property type="match status" value="1"/>
</dbReference>
<gene>
    <name evidence="2" type="ORF">E4191_12890</name>
</gene>
<dbReference type="InterPro" id="IPR035919">
    <property type="entry name" value="EAL_sf"/>
</dbReference>
<dbReference type="RefSeq" id="WP_135313763.1">
    <property type="nucleotide sequence ID" value="NZ_CP038439.1"/>
</dbReference>
<dbReference type="KEGG" id="plia:E4191_12890"/>
<dbReference type="Gene3D" id="3.20.20.450">
    <property type="entry name" value="EAL domain"/>
    <property type="match status" value="1"/>
</dbReference>
<evidence type="ECO:0000313" key="3">
    <source>
        <dbReference type="Proteomes" id="UP000296374"/>
    </source>
</evidence>
<dbReference type="SUPFAM" id="SSF141868">
    <property type="entry name" value="EAL domain-like"/>
    <property type="match status" value="1"/>
</dbReference>
<dbReference type="Pfam" id="PF00563">
    <property type="entry name" value="EAL"/>
    <property type="match status" value="1"/>
</dbReference>
<evidence type="ECO:0000313" key="2">
    <source>
        <dbReference type="EMBL" id="QBX35486.1"/>
    </source>
</evidence>
<dbReference type="GO" id="GO:0071111">
    <property type="term" value="F:cyclic-guanylate-specific phosphodiesterase activity"/>
    <property type="evidence" value="ECO:0007669"/>
    <property type="project" value="InterPro"/>
</dbReference>
<dbReference type="Proteomes" id="UP000296374">
    <property type="component" value="Chromosome"/>
</dbReference>
<reference evidence="3" key="1">
    <citation type="submission" date="2019-03" db="EMBL/GenBank/DDBJ databases">
        <authorList>
            <person name="Li J."/>
        </authorList>
    </citation>
    <scope>NUCLEOTIDE SEQUENCE [LARGE SCALE GENOMIC DNA]</scope>
    <source>
        <strain evidence="3">2251</strain>
    </source>
</reference>
<feature type="domain" description="EAL" evidence="1">
    <location>
        <begin position="164"/>
        <end position="418"/>
    </location>
</feature>
<dbReference type="PANTHER" id="PTHR33121">
    <property type="entry name" value="CYCLIC DI-GMP PHOSPHODIESTERASE PDEF"/>
    <property type="match status" value="1"/>
</dbReference>
<organism evidence="2 3">
    <name type="scientific">Paracoccus liaowanqingii</name>
    <dbReference type="NCBI Taxonomy" id="2560053"/>
    <lineage>
        <taxon>Bacteria</taxon>
        <taxon>Pseudomonadati</taxon>
        <taxon>Pseudomonadota</taxon>
        <taxon>Alphaproteobacteria</taxon>
        <taxon>Rhodobacterales</taxon>
        <taxon>Paracoccaceae</taxon>
        <taxon>Paracoccus</taxon>
    </lineage>
</organism>
<dbReference type="PROSITE" id="PS50883">
    <property type="entry name" value="EAL"/>
    <property type="match status" value="1"/>
</dbReference>